<evidence type="ECO:0000256" key="1">
    <source>
        <dbReference type="SAM" id="MobiDB-lite"/>
    </source>
</evidence>
<dbReference type="Gene3D" id="3.40.50.12780">
    <property type="entry name" value="N-terminal domain of ligase-like"/>
    <property type="match status" value="1"/>
</dbReference>
<dbReference type="Proteomes" id="UP001585053">
    <property type="component" value="Unassembled WGS sequence"/>
</dbReference>
<feature type="domain" description="AMP-binding enzyme C-terminal" evidence="3">
    <location>
        <begin position="436"/>
        <end position="513"/>
    </location>
</feature>
<protein>
    <submittedName>
        <fullName evidence="4">Class I adenylate-forming enzyme family protein</fullName>
    </submittedName>
</protein>
<dbReference type="CDD" id="cd04433">
    <property type="entry name" value="AFD_class_I"/>
    <property type="match status" value="1"/>
</dbReference>
<proteinExistence type="predicted"/>
<dbReference type="InterPro" id="IPR050237">
    <property type="entry name" value="ATP-dep_AMP-bd_enzyme"/>
</dbReference>
<name>A0ABV5DNZ7_9ACTN</name>
<feature type="region of interest" description="Disordered" evidence="1">
    <location>
        <begin position="153"/>
        <end position="190"/>
    </location>
</feature>
<dbReference type="SUPFAM" id="SSF56801">
    <property type="entry name" value="Acetyl-CoA synthetase-like"/>
    <property type="match status" value="1"/>
</dbReference>
<dbReference type="PANTHER" id="PTHR43767">
    <property type="entry name" value="LONG-CHAIN-FATTY-ACID--COA LIGASE"/>
    <property type="match status" value="1"/>
</dbReference>
<organism evidence="4 5">
    <name type="scientific">Nocardiopsis alba</name>
    <dbReference type="NCBI Taxonomy" id="53437"/>
    <lineage>
        <taxon>Bacteria</taxon>
        <taxon>Bacillati</taxon>
        <taxon>Actinomycetota</taxon>
        <taxon>Actinomycetes</taxon>
        <taxon>Streptosporangiales</taxon>
        <taxon>Nocardiopsidaceae</taxon>
        <taxon>Nocardiopsis</taxon>
    </lineage>
</organism>
<dbReference type="Pfam" id="PF13193">
    <property type="entry name" value="AMP-binding_C"/>
    <property type="match status" value="1"/>
</dbReference>
<dbReference type="InterPro" id="IPR042099">
    <property type="entry name" value="ANL_N_sf"/>
</dbReference>
<feature type="compositionally biased region" description="Basic and acidic residues" evidence="1">
    <location>
        <begin position="168"/>
        <end position="178"/>
    </location>
</feature>
<dbReference type="InterPro" id="IPR025110">
    <property type="entry name" value="AMP-bd_C"/>
</dbReference>
<dbReference type="Pfam" id="PF00501">
    <property type="entry name" value="AMP-binding"/>
    <property type="match status" value="1"/>
</dbReference>
<evidence type="ECO:0000313" key="4">
    <source>
        <dbReference type="EMBL" id="MFB8766308.1"/>
    </source>
</evidence>
<evidence type="ECO:0000259" key="2">
    <source>
        <dbReference type="Pfam" id="PF00501"/>
    </source>
</evidence>
<accession>A0ABV5DNZ7</accession>
<gene>
    <name evidence="4" type="ORF">VSQ78_01245</name>
</gene>
<dbReference type="InterPro" id="IPR045851">
    <property type="entry name" value="AMP-bd_C_sf"/>
</dbReference>
<dbReference type="EMBL" id="JAYMRS010000001">
    <property type="protein sequence ID" value="MFB8766308.1"/>
    <property type="molecule type" value="Genomic_DNA"/>
</dbReference>
<comment type="caution">
    <text evidence="4">The sequence shown here is derived from an EMBL/GenBank/DDBJ whole genome shotgun (WGS) entry which is preliminary data.</text>
</comment>
<evidence type="ECO:0000313" key="5">
    <source>
        <dbReference type="Proteomes" id="UP001585053"/>
    </source>
</evidence>
<dbReference type="InterPro" id="IPR000873">
    <property type="entry name" value="AMP-dep_synth/lig_dom"/>
</dbReference>
<reference evidence="4 5" key="1">
    <citation type="submission" date="2024-01" db="EMBL/GenBank/DDBJ databases">
        <title>Genome mining of biosynthetic gene clusters to explore secondary metabolites of Streptomyces sp.</title>
        <authorList>
            <person name="Baig A."/>
            <person name="Ajitkumar Shintre N."/>
            <person name="Kumar H."/>
            <person name="Anbarasu A."/>
            <person name="Ramaiah S."/>
        </authorList>
    </citation>
    <scope>NUCLEOTIDE SEQUENCE [LARGE SCALE GENOMIC DNA]</scope>
    <source>
        <strain evidence="4 5">A01</strain>
    </source>
</reference>
<dbReference type="PANTHER" id="PTHR43767:SF1">
    <property type="entry name" value="NONRIBOSOMAL PEPTIDE SYNTHASE PES1 (EUROFUNG)-RELATED"/>
    <property type="match status" value="1"/>
</dbReference>
<evidence type="ECO:0000259" key="3">
    <source>
        <dbReference type="Pfam" id="PF13193"/>
    </source>
</evidence>
<sequence>MTSWTSAAGLVLTDRVPAALRARWVERGWCPDQDLYTLFLERVRSHPSREAVVDDQGTLDYAALDERARRTAALLAGHGVRERDVVAVLLPDGRDTVALDLAIAALGAIALPVPPGRSDADVLGLVERARAALLVTEASRVERIERAGAPAPVLAIDGPGARRPRPYTPERRRPDPESPARVLLSSGSEGEPTMVAYSHNAMAGGRGNYVGALHEGGGPPRVLLLVSSASSFGSLGIVALIRHGATLVTTRRFDPGAALEAIERHRPTLLVGVPTMLRRMALHDREVDTSSLTTVVASGAPLHREVYDLCVRRFRRPVVNVYGSTDGVNCHTARDTGEWGPGRAGRPDPAVAEISVRDPEGRPLPPGEIGEIWALGPMTPLCHVAAPELDRERRPAGGWVRTGDLGRLGGDGVLWVIDRLRRTVIRGGVTLYPARVEHALSAHPGVDEVHCVPVPDPDLGERMCACVRPTPGRTTPSGEELLAHLRDRHGMDTRALPEHVLFLPSLPLGPTGKVCAGTLTRMATEAVLARTTVLSGDPR</sequence>
<dbReference type="Gene3D" id="3.30.300.30">
    <property type="match status" value="1"/>
</dbReference>
<feature type="domain" description="AMP-dependent synthetase/ligase" evidence="2">
    <location>
        <begin position="41"/>
        <end position="378"/>
    </location>
</feature>
<dbReference type="RefSeq" id="WP_376736592.1">
    <property type="nucleotide sequence ID" value="NZ_JAYMRS010000001.1"/>
</dbReference>
<keyword evidence="5" id="KW-1185">Reference proteome</keyword>